<protein>
    <submittedName>
        <fullName evidence="2">Uncharacterized protein</fullName>
    </submittedName>
</protein>
<reference evidence="2 3" key="1">
    <citation type="submission" date="2020-10" db="EMBL/GenBank/DDBJ databases">
        <title>Identification of Nocardia species via Next-generation sequencing and recognition of intraspecies genetic diversity.</title>
        <authorList>
            <person name="Li P."/>
            <person name="Li P."/>
            <person name="Lu B."/>
        </authorList>
    </citation>
    <scope>NUCLEOTIDE SEQUENCE [LARGE SCALE GENOMIC DNA]</scope>
    <source>
        <strain evidence="2 3">BJ06-0143</strain>
    </source>
</reference>
<dbReference type="RefSeq" id="WP_195005103.1">
    <property type="nucleotide sequence ID" value="NZ_JADLQN010000011.1"/>
</dbReference>
<comment type="caution">
    <text evidence="2">The sequence shown here is derived from an EMBL/GenBank/DDBJ whole genome shotgun (WGS) entry which is preliminary data.</text>
</comment>
<gene>
    <name evidence="2" type="ORF">IU449_27580</name>
</gene>
<dbReference type="EMBL" id="JADLQN010000011">
    <property type="protein sequence ID" value="MBF6358263.1"/>
    <property type="molecule type" value="Genomic_DNA"/>
</dbReference>
<dbReference type="Proteomes" id="UP000707731">
    <property type="component" value="Unassembled WGS sequence"/>
</dbReference>
<evidence type="ECO:0000256" key="1">
    <source>
        <dbReference type="SAM" id="MobiDB-lite"/>
    </source>
</evidence>
<name>A0ABS0DK28_9NOCA</name>
<organism evidence="2 3">
    <name type="scientific">Nocardia higoensis</name>
    <dbReference type="NCBI Taxonomy" id="228599"/>
    <lineage>
        <taxon>Bacteria</taxon>
        <taxon>Bacillati</taxon>
        <taxon>Actinomycetota</taxon>
        <taxon>Actinomycetes</taxon>
        <taxon>Mycobacteriales</taxon>
        <taxon>Nocardiaceae</taxon>
        <taxon>Nocardia</taxon>
    </lineage>
</organism>
<proteinExistence type="predicted"/>
<sequence>MTSTDNNQHQEQEQELSAAQRHDRAVIRMLTSHGCEISMLLGPTDHLDPDLYYDICAALQNIEFSHLHIGSDTNTVAFRQRCLGHCGELDQLLTAAGYDSLTRRQVEAVLDAQAHDAEYFRRTAIATGLTDSGTADRC</sequence>
<evidence type="ECO:0000313" key="3">
    <source>
        <dbReference type="Proteomes" id="UP000707731"/>
    </source>
</evidence>
<evidence type="ECO:0000313" key="2">
    <source>
        <dbReference type="EMBL" id="MBF6358263.1"/>
    </source>
</evidence>
<feature type="region of interest" description="Disordered" evidence="1">
    <location>
        <begin position="1"/>
        <end position="20"/>
    </location>
</feature>
<keyword evidence="3" id="KW-1185">Reference proteome</keyword>
<accession>A0ABS0DK28</accession>